<feature type="coiled-coil region" evidence="1">
    <location>
        <begin position="22"/>
        <end position="73"/>
    </location>
</feature>
<dbReference type="Pfam" id="PF14584">
    <property type="entry name" value="DUF4446"/>
    <property type="match status" value="1"/>
</dbReference>
<accession>A0ABW9M926</accession>
<sequence length="158" mass="17699">MTVVYVLLGILAILVVVEFAMIQSMNNKLRRQKNRYDHLLRGTSEEVNLEELLLKLNDQIESSNQQLKSVDQRSLEAKDTTMGAISNMSVVHFNAFDGDTSELSFCLCLLDNFHNGIIITSIYGKDGSTIYLKEISNGQSRGEISQQEEAALQKARGK</sequence>
<evidence type="ECO:0000256" key="2">
    <source>
        <dbReference type="SAM" id="Phobius"/>
    </source>
</evidence>
<reference evidence="3 4" key="1">
    <citation type="journal article" date="2025" name="Anaerobe">
        <title>Description of Anaerococcus kampingiae sp. nov., Anaerococcus groningensis sp. nov., Anaerococcus martiniensis sp. nov., and Anaerococcus cruorum sp. nov., isolated from human clinical specimens.</title>
        <authorList>
            <person name="Boiten K.E."/>
            <person name="Meijer J."/>
            <person name="van Wezel E.M."/>
            <person name="Veloo A.C.M."/>
        </authorList>
    </citation>
    <scope>NUCLEOTIDE SEQUENCE [LARGE SCALE GENOMIC DNA]</scope>
    <source>
        <strain evidence="3 4">ENR0831</strain>
    </source>
</reference>
<keyword evidence="2" id="KW-0812">Transmembrane</keyword>
<feature type="transmembrane region" description="Helical" evidence="2">
    <location>
        <begin position="6"/>
        <end position="25"/>
    </location>
</feature>
<keyword evidence="4" id="KW-1185">Reference proteome</keyword>
<comment type="caution">
    <text evidence="3">The sequence shown here is derived from an EMBL/GenBank/DDBJ whole genome shotgun (WGS) entry which is preliminary data.</text>
</comment>
<evidence type="ECO:0000313" key="4">
    <source>
        <dbReference type="Proteomes" id="UP001637996"/>
    </source>
</evidence>
<keyword evidence="1" id="KW-0175">Coiled coil</keyword>
<dbReference type="InterPro" id="IPR027981">
    <property type="entry name" value="DUF4446"/>
</dbReference>
<proteinExistence type="predicted"/>
<keyword evidence="2" id="KW-1133">Transmembrane helix</keyword>
<organism evidence="3 4">
    <name type="scientific">Anaerococcus martiniensis</name>
    <dbReference type="NCBI Taxonomy" id="3115615"/>
    <lineage>
        <taxon>Bacteria</taxon>
        <taxon>Bacillati</taxon>
        <taxon>Bacillota</taxon>
        <taxon>Tissierellia</taxon>
        <taxon>Tissierellales</taxon>
        <taxon>Peptoniphilaceae</taxon>
        <taxon>Anaerococcus</taxon>
    </lineage>
</organism>
<evidence type="ECO:0000313" key="3">
    <source>
        <dbReference type="EMBL" id="MFO3665810.1"/>
    </source>
</evidence>
<keyword evidence="2" id="KW-0472">Membrane</keyword>
<evidence type="ECO:0000256" key="1">
    <source>
        <dbReference type="SAM" id="Coils"/>
    </source>
</evidence>
<dbReference type="Proteomes" id="UP001637996">
    <property type="component" value="Unassembled WGS sequence"/>
</dbReference>
<gene>
    <name evidence="3" type="ORF">ACCQ41_06080</name>
</gene>
<name>A0ABW9M926_9FIRM</name>
<protein>
    <submittedName>
        <fullName evidence="3">DUF4446 family protein</fullName>
    </submittedName>
</protein>
<dbReference type="EMBL" id="JBGMEI010000007">
    <property type="protein sequence ID" value="MFO3665810.1"/>
    <property type="molecule type" value="Genomic_DNA"/>
</dbReference>
<dbReference type="RefSeq" id="WP_410031493.1">
    <property type="nucleotide sequence ID" value="NZ_JBGMEI010000007.1"/>
</dbReference>